<feature type="region of interest" description="Disordered" evidence="1">
    <location>
        <begin position="87"/>
        <end position="109"/>
    </location>
</feature>
<evidence type="ECO:0000256" key="1">
    <source>
        <dbReference type="SAM" id="MobiDB-lite"/>
    </source>
</evidence>
<dbReference type="Proteomes" id="UP000600918">
    <property type="component" value="Unassembled WGS sequence"/>
</dbReference>
<feature type="compositionally biased region" description="Acidic residues" evidence="1">
    <location>
        <begin position="87"/>
        <end position="103"/>
    </location>
</feature>
<accession>A0A834UDP0</accession>
<keyword evidence="3" id="KW-1185">Reference proteome</keyword>
<gene>
    <name evidence="2" type="ORF">H0235_005225</name>
</gene>
<sequence>MAREAFRVKIAEIASSTGWWMKHSRSLYVTVVPRRAASHRTASCHRAAPRFLLYERRTDTLCLCTVVYLDAVLTLYSCYLLRDDYDEDDDDDDDDDDDGDDGPEFGVQN</sequence>
<dbReference type="EMBL" id="JACSDY010000003">
    <property type="protein sequence ID" value="KAF7432301.1"/>
    <property type="molecule type" value="Genomic_DNA"/>
</dbReference>
<organism evidence="2 3">
    <name type="scientific">Vespula pensylvanica</name>
    <name type="common">Western yellow jacket</name>
    <name type="synonym">Wasp</name>
    <dbReference type="NCBI Taxonomy" id="30213"/>
    <lineage>
        <taxon>Eukaryota</taxon>
        <taxon>Metazoa</taxon>
        <taxon>Ecdysozoa</taxon>
        <taxon>Arthropoda</taxon>
        <taxon>Hexapoda</taxon>
        <taxon>Insecta</taxon>
        <taxon>Pterygota</taxon>
        <taxon>Neoptera</taxon>
        <taxon>Endopterygota</taxon>
        <taxon>Hymenoptera</taxon>
        <taxon>Apocrita</taxon>
        <taxon>Aculeata</taxon>
        <taxon>Vespoidea</taxon>
        <taxon>Vespidae</taxon>
        <taxon>Vespinae</taxon>
        <taxon>Vespula</taxon>
    </lineage>
</organism>
<protein>
    <submittedName>
        <fullName evidence="2">Uncharacterized protein</fullName>
    </submittedName>
</protein>
<evidence type="ECO:0000313" key="2">
    <source>
        <dbReference type="EMBL" id="KAF7432301.1"/>
    </source>
</evidence>
<dbReference type="AlphaFoldDB" id="A0A834UDP0"/>
<reference evidence="2" key="1">
    <citation type="journal article" date="2020" name="G3 (Bethesda)">
        <title>High-Quality Assemblies for Three Invasive Social Wasps from the &lt;i&gt;Vespula&lt;/i&gt; Genus.</title>
        <authorList>
            <person name="Harrop T.W.R."/>
            <person name="Guhlin J."/>
            <person name="McLaughlin G.M."/>
            <person name="Permina E."/>
            <person name="Stockwell P."/>
            <person name="Gilligan J."/>
            <person name="Le Lec M.F."/>
            <person name="Gruber M.A.M."/>
            <person name="Quinn O."/>
            <person name="Lovegrove M."/>
            <person name="Duncan E.J."/>
            <person name="Remnant E.J."/>
            <person name="Van Eeckhoven J."/>
            <person name="Graham B."/>
            <person name="Knapp R.A."/>
            <person name="Langford K.W."/>
            <person name="Kronenberg Z."/>
            <person name="Press M.O."/>
            <person name="Eacker S.M."/>
            <person name="Wilson-Rankin E.E."/>
            <person name="Purcell J."/>
            <person name="Lester P.J."/>
            <person name="Dearden P.K."/>
        </authorList>
    </citation>
    <scope>NUCLEOTIDE SEQUENCE</scope>
    <source>
        <strain evidence="2">Volc-1</strain>
    </source>
</reference>
<name>A0A834UDP0_VESPE</name>
<comment type="caution">
    <text evidence="2">The sequence shown here is derived from an EMBL/GenBank/DDBJ whole genome shotgun (WGS) entry which is preliminary data.</text>
</comment>
<evidence type="ECO:0000313" key="3">
    <source>
        <dbReference type="Proteomes" id="UP000600918"/>
    </source>
</evidence>
<proteinExistence type="predicted"/>